<name>A0ABM8QSC6_9BACT</name>
<organism evidence="1 2">
    <name type="scientific">Nitrospira defluvii</name>
    <dbReference type="NCBI Taxonomy" id="330214"/>
    <lineage>
        <taxon>Bacteria</taxon>
        <taxon>Pseudomonadati</taxon>
        <taxon>Nitrospirota</taxon>
        <taxon>Nitrospiria</taxon>
        <taxon>Nitrospirales</taxon>
        <taxon>Nitrospiraceae</taxon>
        <taxon>Nitrospira</taxon>
    </lineage>
</organism>
<evidence type="ECO:0000313" key="2">
    <source>
        <dbReference type="Proteomes" id="UP000675880"/>
    </source>
</evidence>
<gene>
    <name evidence="1" type="ORF">NSPZN2_11301</name>
</gene>
<comment type="caution">
    <text evidence="1">The sequence shown here is derived from an EMBL/GenBank/DDBJ whole genome shotgun (WGS) entry which is preliminary data.</text>
</comment>
<dbReference type="Proteomes" id="UP000675880">
    <property type="component" value="Unassembled WGS sequence"/>
</dbReference>
<dbReference type="EMBL" id="CAJNBJ010000001">
    <property type="protein sequence ID" value="CAE6712801.1"/>
    <property type="molecule type" value="Genomic_DNA"/>
</dbReference>
<proteinExistence type="predicted"/>
<sequence>MMALDRSTDTPGGFQVRHRTLGVFQGSSIGLAFWHPSSHMPEYGLCRFSTEAKAQAYVDFLSSPSCPEPLNRTDLIVESFDHAEHERLTTDYPQASAWETPL</sequence>
<reference evidence="1 2" key="1">
    <citation type="submission" date="2021-02" db="EMBL/GenBank/DDBJ databases">
        <authorList>
            <person name="Han P."/>
        </authorList>
    </citation>
    <scope>NUCLEOTIDE SEQUENCE [LARGE SCALE GENOMIC DNA]</scope>
    <source>
        <strain evidence="1">Candidatus Nitrospira sp. ZN2</strain>
    </source>
</reference>
<evidence type="ECO:0000313" key="1">
    <source>
        <dbReference type="EMBL" id="CAE6712801.1"/>
    </source>
</evidence>
<protein>
    <submittedName>
        <fullName evidence="1">Uncharacterized protein</fullName>
    </submittedName>
</protein>
<keyword evidence="2" id="KW-1185">Reference proteome</keyword>
<dbReference type="RefSeq" id="WP_213041068.1">
    <property type="nucleotide sequence ID" value="NZ_CAJNBJ010000001.1"/>
</dbReference>
<accession>A0ABM8QSC6</accession>